<accession>A0ABV6SM82</accession>
<sequence>MMLKQMIKAGTGWLYLDTHAGRRLLRGTRTILLLHRVVADDALADLPHRKNLCIGMQAFDRLLLWLGQHFECVPLAELLAPDGPVDGPPRLALTFDDGWRDNALHAFPLLKEHRMPASIFLSTDFIGSTRRFWWEAIGETLWGSFGEEARELLCVRLRRHLGPPDELRAAAPEQPRSLALDQFLQRLKSLPPATLRALADDCPSPAEPHALDWRQVREMEASGLLRFGPHGASHAILTALDDTSLRAELHRSHEAIAAHCREPLAVYCYPNGDHDERVRVALARLGYDHALSTRPGLYRPRQGAPLSLPRISVCQHSARQPALLGWRILQGARQHVAPALPALHSSEASIR</sequence>
<dbReference type="GO" id="GO:0016787">
    <property type="term" value="F:hydrolase activity"/>
    <property type="evidence" value="ECO:0007669"/>
    <property type="project" value="UniProtKB-KW"/>
</dbReference>
<keyword evidence="1" id="KW-0732">Signal</keyword>
<dbReference type="InterPro" id="IPR011330">
    <property type="entry name" value="Glyco_hydro/deAcase_b/a-brl"/>
</dbReference>
<comment type="caution">
    <text evidence="3">The sequence shown here is derived from an EMBL/GenBank/DDBJ whole genome shotgun (WGS) entry which is preliminary data.</text>
</comment>
<dbReference type="InterPro" id="IPR002509">
    <property type="entry name" value="NODB_dom"/>
</dbReference>
<protein>
    <submittedName>
        <fullName evidence="3">Polysaccharide deacetylase family protein</fullName>
        <ecNumber evidence="3">3.-.-.-</ecNumber>
    </submittedName>
</protein>
<dbReference type="SUPFAM" id="SSF88713">
    <property type="entry name" value="Glycoside hydrolase/deacetylase"/>
    <property type="match status" value="1"/>
</dbReference>
<name>A0ABV6SM82_AZOPA</name>
<proteinExistence type="predicted"/>
<evidence type="ECO:0000259" key="2">
    <source>
        <dbReference type="PROSITE" id="PS51677"/>
    </source>
</evidence>
<evidence type="ECO:0000313" key="4">
    <source>
        <dbReference type="Proteomes" id="UP001589891"/>
    </source>
</evidence>
<evidence type="ECO:0000256" key="1">
    <source>
        <dbReference type="ARBA" id="ARBA00022729"/>
    </source>
</evidence>
<reference evidence="3 4" key="1">
    <citation type="submission" date="2024-09" db="EMBL/GenBank/DDBJ databases">
        <authorList>
            <person name="Sun Q."/>
            <person name="Mori K."/>
        </authorList>
    </citation>
    <scope>NUCLEOTIDE SEQUENCE [LARGE SCALE GENOMIC DNA]</scope>
    <source>
        <strain evidence="3 4">NCAIM B.01794</strain>
    </source>
</reference>
<dbReference type="Pfam" id="PF01522">
    <property type="entry name" value="Polysacc_deac_1"/>
    <property type="match status" value="1"/>
</dbReference>
<feature type="domain" description="NodB homology" evidence="2">
    <location>
        <begin position="89"/>
        <end position="351"/>
    </location>
</feature>
<dbReference type="Proteomes" id="UP001589891">
    <property type="component" value="Unassembled WGS sequence"/>
</dbReference>
<gene>
    <name evidence="3" type="ORF">ACFFGX_14180</name>
</gene>
<dbReference type="InterPro" id="IPR051398">
    <property type="entry name" value="Polysacch_Deacetylase"/>
</dbReference>
<dbReference type="PANTHER" id="PTHR34216">
    <property type="match status" value="1"/>
</dbReference>
<dbReference type="CDD" id="cd10918">
    <property type="entry name" value="CE4_NodB_like_5s_6s"/>
    <property type="match status" value="1"/>
</dbReference>
<keyword evidence="4" id="KW-1185">Reference proteome</keyword>
<keyword evidence="3" id="KW-0378">Hydrolase</keyword>
<evidence type="ECO:0000313" key="3">
    <source>
        <dbReference type="EMBL" id="MFC0710648.1"/>
    </source>
</evidence>
<dbReference type="PANTHER" id="PTHR34216:SF7">
    <property type="entry name" value="POLY-BETA-1,6-N-ACETYL-D-GLUCOSAMINE N-DEACETYLASE"/>
    <property type="match status" value="1"/>
</dbReference>
<organism evidence="3 4">
    <name type="scientific">Azorhizophilus paspali</name>
    <name type="common">Azotobacter paspali</name>
    <dbReference type="NCBI Taxonomy" id="69963"/>
    <lineage>
        <taxon>Bacteria</taxon>
        <taxon>Pseudomonadati</taxon>
        <taxon>Pseudomonadota</taxon>
        <taxon>Gammaproteobacteria</taxon>
        <taxon>Pseudomonadales</taxon>
        <taxon>Pseudomonadaceae</taxon>
        <taxon>Azorhizophilus</taxon>
    </lineage>
</organism>
<dbReference type="EC" id="3.-.-.-" evidence="3"/>
<dbReference type="RefSeq" id="WP_376946952.1">
    <property type="nucleotide sequence ID" value="NZ_CP171449.1"/>
</dbReference>
<dbReference type="EMBL" id="JBHLSS010000089">
    <property type="protein sequence ID" value="MFC0710648.1"/>
    <property type="molecule type" value="Genomic_DNA"/>
</dbReference>
<dbReference type="Gene3D" id="3.20.20.370">
    <property type="entry name" value="Glycoside hydrolase/deacetylase"/>
    <property type="match status" value="1"/>
</dbReference>
<dbReference type="PROSITE" id="PS51677">
    <property type="entry name" value="NODB"/>
    <property type="match status" value="1"/>
</dbReference>